<dbReference type="Pfam" id="PF22187">
    <property type="entry name" value="DUF6946"/>
    <property type="match status" value="1"/>
</dbReference>
<proteinExistence type="predicted"/>
<dbReference type="InterPro" id="IPR054024">
    <property type="entry name" value="DUF6946"/>
</dbReference>
<evidence type="ECO:0000313" key="3">
    <source>
        <dbReference type="Proteomes" id="UP000737402"/>
    </source>
</evidence>
<accession>A0ABS2P0B2</accession>
<evidence type="ECO:0000313" key="2">
    <source>
        <dbReference type="EMBL" id="MBM7620038.1"/>
    </source>
</evidence>
<name>A0ABS2P0B2_9BACI</name>
<sequence>MIKVYGKNNEEIHSEREWLNYAAPAKKEGHLKDLRSALELAKCWFRDGEAKVPEELQLLLDANDITKGLVISEAYPEKETRLDNYGKGRNHDLVLLGEKGKERILLSVEAKADEAYGKMIGEYLKSVSVRSNVPNRIEQLTFSILGNKTSEHLRYQLLHAIAGTLIEAKELGTTQAIFLVHEFHSDQLNSKNITRNTTDLNAFLSDLFEQPINLEPNQLLGPVSVNGGEFVPEGIPLYVGKVVTYL</sequence>
<reference evidence="2 3" key="1">
    <citation type="submission" date="2021-01" db="EMBL/GenBank/DDBJ databases">
        <title>Genomic Encyclopedia of Type Strains, Phase IV (KMG-IV): sequencing the most valuable type-strain genomes for metagenomic binning, comparative biology and taxonomic classification.</title>
        <authorList>
            <person name="Goeker M."/>
        </authorList>
    </citation>
    <scope>NUCLEOTIDE SEQUENCE [LARGE SCALE GENOMIC DNA]</scope>
    <source>
        <strain evidence="2 3">DSM 25879</strain>
    </source>
</reference>
<dbReference type="Proteomes" id="UP000737402">
    <property type="component" value="Unassembled WGS sequence"/>
</dbReference>
<feature type="domain" description="DUF6946" evidence="1">
    <location>
        <begin position="25"/>
        <end position="205"/>
    </location>
</feature>
<gene>
    <name evidence="2" type="ORF">JOC95_001890</name>
</gene>
<organism evidence="2 3">
    <name type="scientific">Sutcliffiella tianshenii</name>
    <dbReference type="NCBI Taxonomy" id="1463404"/>
    <lineage>
        <taxon>Bacteria</taxon>
        <taxon>Bacillati</taxon>
        <taxon>Bacillota</taxon>
        <taxon>Bacilli</taxon>
        <taxon>Bacillales</taxon>
        <taxon>Bacillaceae</taxon>
        <taxon>Sutcliffiella</taxon>
    </lineage>
</organism>
<dbReference type="RefSeq" id="WP_204415379.1">
    <property type="nucleotide sequence ID" value="NZ_JAFBED010000003.1"/>
</dbReference>
<evidence type="ECO:0000259" key="1">
    <source>
        <dbReference type="Pfam" id="PF22187"/>
    </source>
</evidence>
<protein>
    <recommendedName>
        <fullName evidence="1">DUF6946 domain-containing protein</fullName>
    </recommendedName>
</protein>
<keyword evidence="3" id="KW-1185">Reference proteome</keyword>
<dbReference type="EMBL" id="JAFBED010000003">
    <property type="protein sequence ID" value="MBM7620038.1"/>
    <property type="molecule type" value="Genomic_DNA"/>
</dbReference>
<comment type="caution">
    <text evidence="2">The sequence shown here is derived from an EMBL/GenBank/DDBJ whole genome shotgun (WGS) entry which is preliminary data.</text>
</comment>